<sequence>MSRKLWKKPAWKSASVLMLTSVMVLGGCGGGAQEDHVGKADQDDNFNATGLPIVDDTITLKMVSQKSALAPDYGEMEIFKKLQDSTHVQVEWNNIPDTDFAEKKNLLFASGDIPDAFYSAGLSDYELVNYGKDGTLLPLEDLIEQYAPNLKALLEKRPDIRANITAPDGHIYGLPSWEENDLGSNPFFHAINKTWLDKLGLKVPQTLDEYTQALQAFKTQDPNGNGKADELPLSFMHMQWCMDIGGLFGAFGMPDNMEHRIVRDGKVIFTANQPEYKEALKYVHDNWYAKGLIDPESFTQDAAQYLAKGKSPDETLGSFVWWEVAEMTGAERADDYVLLPPLTGPDGDRTIGRGNGGGPARGAFSITKENQYPEATMRWIDEQYEPYMAAQVHWGPLGVVFEKDAAGKLVNLPLPEGTNAGEFRQTVAVGAGAPGVITKEDLGVVVDLEPRAQQRMDDLEKYYMPYMEKENYPSLFFEPDELDTINRIEPELLKYVNTQRGKFIVDGGADEEWDAYVQTLEKMGLNELMEIYQTGLDRYNASLKQ</sequence>
<feature type="signal peptide" evidence="1">
    <location>
        <begin position="1"/>
        <end position="26"/>
    </location>
</feature>
<dbReference type="Pfam" id="PF01547">
    <property type="entry name" value="SBP_bac_1"/>
    <property type="match status" value="1"/>
</dbReference>
<dbReference type="EMBL" id="CP041217">
    <property type="protein sequence ID" value="QDH20315.1"/>
    <property type="molecule type" value="Genomic_DNA"/>
</dbReference>
<dbReference type="Proteomes" id="UP000316968">
    <property type="component" value="Chromosome"/>
</dbReference>
<organism evidence="2 3">
    <name type="scientific">Saccharibacillus brassicae</name>
    <dbReference type="NCBI Taxonomy" id="2583377"/>
    <lineage>
        <taxon>Bacteria</taxon>
        <taxon>Bacillati</taxon>
        <taxon>Bacillota</taxon>
        <taxon>Bacilli</taxon>
        <taxon>Bacillales</taxon>
        <taxon>Paenibacillaceae</taxon>
        <taxon>Saccharibacillus</taxon>
    </lineage>
</organism>
<evidence type="ECO:0000313" key="3">
    <source>
        <dbReference type="Proteomes" id="UP000316968"/>
    </source>
</evidence>
<dbReference type="KEGG" id="saca:FFV09_05240"/>
<dbReference type="PROSITE" id="PS51257">
    <property type="entry name" value="PROKAR_LIPOPROTEIN"/>
    <property type="match status" value="1"/>
</dbReference>
<dbReference type="OrthoDB" id="9787283at2"/>
<keyword evidence="1" id="KW-0732">Signal</keyword>
<dbReference type="InterPro" id="IPR006059">
    <property type="entry name" value="SBP"/>
</dbReference>
<dbReference type="PANTHER" id="PTHR43649:SF12">
    <property type="entry name" value="DIACETYLCHITOBIOSE BINDING PROTEIN DASA"/>
    <property type="match status" value="1"/>
</dbReference>
<gene>
    <name evidence="2" type="ORF">FFV09_05240</name>
</gene>
<evidence type="ECO:0000256" key="1">
    <source>
        <dbReference type="SAM" id="SignalP"/>
    </source>
</evidence>
<dbReference type="CDD" id="cd13581">
    <property type="entry name" value="PBP2_AlgQ_like_2"/>
    <property type="match status" value="1"/>
</dbReference>
<evidence type="ECO:0000313" key="2">
    <source>
        <dbReference type="EMBL" id="QDH20315.1"/>
    </source>
</evidence>
<dbReference type="InterPro" id="IPR050490">
    <property type="entry name" value="Bact_solute-bd_prot1"/>
</dbReference>
<keyword evidence="3" id="KW-1185">Reference proteome</keyword>
<name>A0A4Y6UWD2_SACBS</name>
<proteinExistence type="predicted"/>
<dbReference type="RefSeq" id="WP_141446724.1">
    <property type="nucleotide sequence ID" value="NZ_CP041217.1"/>
</dbReference>
<dbReference type="AlphaFoldDB" id="A0A4Y6UWD2"/>
<dbReference type="Gene3D" id="3.40.190.10">
    <property type="entry name" value="Periplasmic binding protein-like II"/>
    <property type="match status" value="2"/>
</dbReference>
<accession>A0A4Y6UWD2</accession>
<dbReference type="PANTHER" id="PTHR43649">
    <property type="entry name" value="ARABINOSE-BINDING PROTEIN-RELATED"/>
    <property type="match status" value="1"/>
</dbReference>
<dbReference type="SUPFAM" id="SSF53850">
    <property type="entry name" value="Periplasmic binding protein-like II"/>
    <property type="match status" value="1"/>
</dbReference>
<protein>
    <submittedName>
        <fullName evidence="2">Extracellular solute-binding protein</fullName>
    </submittedName>
</protein>
<reference evidence="2 3" key="1">
    <citation type="submission" date="2019-06" db="EMBL/GenBank/DDBJ databases">
        <title>Saccharibacillus brassicae sp. nov., an endophytic bacterium isolated from Chinese cabbage seeds (Brassica pekinensis).</title>
        <authorList>
            <person name="Jiang L."/>
            <person name="Lee J."/>
            <person name="Kim S.W."/>
        </authorList>
    </citation>
    <scope>NUCLEOTIDE SEQUENCE [LARGE SCALE GENOMIC DNA]</scope>
    <source>
        <strain evidence="3">KCTC 43072 / ATSA2</strain>
    </source>
</reference>
<feature type="chain" id="PRO_5038908897" evidence="1">
    <location>
        <begin position="27"/>
        <end position="545"/>
    </location>
</feature>